<dbReference type="AlphaFoldDB" id="A0A9N8W9M1"/>
<evidence type="ECO:0000313" key="3">
    <source>
        <dbReference type="Proteomes" id="UP000789508"/>
    </source>
</evidence>
<organism evidence="2 3">
    <name type="scientific">Ambispora leptoticha</name>
    <dbReference type="NCBI Taxonomy" id="144679"/>
    <lineage>
        <taxon>Eukaryota</taxon>
        <taxon>Fungi</taxon>
        <taxon>Fungi incertae sedis</taxon>
        <taxon>Mucoromycota</taxon>
        <taxon>Glomeromycotina</taxon>
        <taxon>Glomeromycetes</taxon>
        <taxon>Archaeosporales</taxon>
        <taxon>Ambisporaceae</taxon>
        <taxon>Ambispora</taxon>
    </lineage>
</organism>
<protein>
    <submittedName>
        <fullName evidence="2">2766_t:CDS:1</fullName>
    </submittedName>
</protein>
<evidence type="ECO:0000256" key="1">
    <source>
        <dbReference type="SAM" id="SignalP"/>
    </source>
</evidence>
<dbReference type="EMBL" id="CAJVPS010000383">
    <property type="protein sequence ID" value="CAG8482122.1"/>
    <property type="molecule type" value="Genomic_DNA"/>
</dbReference>
<name>A0A9N8W9M1_9GLOM</name>
<feature type="chain" id="PRO_5040147424" evidence="1">
    <location>
        <begin position="27"/>
        <end position="75"/>
    </location>
</feature>
<reference evidence="2" key="1">
    <citation type="submission" date="2021-06" db="EMBL/GenBank/DDBJ databases">
        <authorList>
            <person name="Kallberg Y."/>
            <person name="Tangrot J."/>
            <person name="Rosling A."/>
        </authorList>
    </citation>
    <scope>NUCLEOTIDE SEQUENCE</scope>
    <source>
        <strain evidence="2">FL130A</strain>
    </source>
</reference>
<accession>A0A9N8W9M1</accession>
<keyword evidence="3" id="KW-1185">Reference proteome</keyword>
<proteinExistence type="predicted"/>
<dbReference type="Proteomes" id="UP000789508">
    <property type="component" value="Unassembled WGS sequence"/>
</dbReference>
<gene>
    <name evidence="2" type="ORF">ALEPTO_LOCUS2543</name>
</gene>
<sequence length="75" mass="7902">MNTQRYTITIFMLFVLILVTKNIVVSAPAPAPDTMSTTTVTNFVNSTCLQNNGTTTANDATGAIKTVVTDATTSS</sequence>
<comment type="caution">
    <text evidence="2">The sequence shown here is derived from an EMBL/GenBank/DDBJ whole genome shotgun (WGS) entry which is preliminary data.</text>
</comment>
<keyword evidence="1" id="KW-0732">Signal</keyword>
<feature type="signal peptide" evidence="1">
    <location>
        <begin position="1"/>
        <end position="26"/>
    </location>
</feature>
<evidence type="ECO:0000313" key="2">
    <source>
        <dbReference type="EMBL" id="CAG8482122.1"/>
    </source>
</evidence>